<feature type="transmembrane region" description="Helical" evidence="1">
    <location>
        <begin position="124"/>
        <end position="142"/>
    </location>
</feature>
<organism evidence="2 3">
    <name type="scientific">Arabidopsis suecica</name>
    <name type="common">Swedish thale-cress</name>
    <name type="synonym">Cardaminopsis suecica</name>
    <dbReference type="NCBI Taxonomy" id="45249"/>
    <lineage>
        <taxon>Eukaryota</taxon>
        <taxon>Viridiplantae</taxon>
        <taxon>Streptophyta</taxon>
        <taxon>Embryophyta</taxon>
        <taxon>Tracheophyta</taxon>
        <taxon>Spermatophyta</taxon>
        <taxon>Magnoliopsida</taxon>
        <taxon>eudicotyledons</taxon>
        <taxon>Gunneridae</taxon>
        <taxon>Pentapetalae</taxon>
        <taxon>rosids</taxon>
        <taxon>malvids</taxon>
        <taxon>Brassicales</taxon>
        <taxon>Brassicaceae</taxon>
        <taxon>Camelineae</taxon>
        <taxon>Arabidopsis</taxon>
    </lineage>
</organism>
<dbReference type="Proteomes" id="UP000694251">
    <property type="component" value="Chromosome 1"/>
</dbReference>
<evidence type="ECO:0000313" key="2">
    <source>
        <dbReference type="EMBL" id="KAG7658165.1"/>
    </source>
</evidence>
<evidence type="ECO:0000313" key="3">
    <source>
        <dbReference type="Proteomes" id="UP000694251"/>
    </source>
</evidence>
<keyword evidence="1" id="KW-0472">Membrane</keyword>
<accession>A0A8T2HDX7</accession>
<evidence type="ECO:0000256" key="1">
    <source>
        <dbReference type="SAM" id="Phobius"/>
    </source>
</evidence>
<dbReference type="EMBL" id="JAEFBJ010000001">
    <property type="protein sequence ID" value="KAG7658165.1"/>
    <property type="molecule type" value="Genomic_DNA"/>
</dbReference>
<keyword evidence="1" id="KW-1133">Transmembrane helix</keyword>
<feature type="transmembrane region" description="Helical" evidence="1">
    <location>
        <begin position="52"/>
        <end position="74"/>
    </location>
</feature>
<sequence length="216" mass="24620">MEAGGVVMAKVDWCNERRKFWKITLFLSIAVMAISLLVFCKRGKPNNMEDSTEYAIIFTAKYLIIQYAVFGASIKVEEMWGWMPSSSSPPPEECSPAERAWSELAFVVFICVMTLGLGKVVEVFFFTMSSIIGLIAISHLFYPTPDHKFEMVMKHFWFIVGLGIVMGLICLIPNLFFFLGWFSIFVLIYVFIVHCNFPDKTLVEVFSIVSEDLNLS</sequence>
<reference evidence="2 3" key="1">
    <citation type="submission" date="2020-12" db="EMBL/GenBank/DDBJ databases">
        <title>Concerted genomic and epigenomic changes stabilize Arabidopsis allopolyploids.</title>
        <authorList>
            <person name="Chen Z."/>
        </authorList>
    </citation>
    <scope>NUCLEOTIDE SEQUENCE [LARGE SCALE GENOMIC DNA]</scope>
    <source>
        <strain evidence="2">As9502</strain>
        <tissue evidence="2">Leaf</tissue>
    </source>
</reference>
<gene>
    <name evidence="2" type="ORF">ISN44_As01g051590</name>
</gene>
<evidence type="ECO:0008006" key="4">
    <source>
        <dbReference type="Google" id="ProtNLM"/>
    </source>
</evidence>
<feature type="transmembrane region" description="Helical" evidence="1">
    <location>
        <begin position="20"/>
        <end position="40"/>
    </location>
</feature>
<name>A0A8T2HDX7_ARASU</name>
<keyword evidence="3" id="KW-1185">Reference proteome</keyword>
<dbReference type="OrthoDB" id="1072418at2759"/>
<feature type="transmembrane region" description="Helical" evidence="1">
    <location>
        <begin position="162"/>
        <end position="192"/>
    </location>
</feature>
<keyword evidence="1" id="KW-0812">Transmembrane</keyword>
<dbReference type="AlphaFoldDB" id="A0A8T2HDX7"/>
<proteinExistence type="predicted"/>
<comment type="caution">
    <text evidence="2">The sequence shown here is derived from an EMBL/GenBank/DDBJ whole genome shotgun (WGS) entry which is preliminary data.</text>
</comment>
<protein>
    <recommendedName>
        <fullName evidence="4">Transmembrane protein</fullName>
    </recommendedName>
</protein>